<dbReference type="Proteomes" id="UP001549320">
    <property type="component" value="Unassembled WGS sequence"/>
</dbReference>
<evidence type="ECO:0000313" key="5">
    <source>
        <dbReference type="Proteomes" id="UP001549320"/>
    </source>
</evidence>
<name>A0ABV2Q280_9BURK</name>
<comment type="caution">
    <text evidence="4">The sequence shown here is derived from an EMBL/GenBank/DDBJ whole genome shotgun (WGS) entry which is preliminary data.</text>
</comment>
<dbReference type="Pfam" id="PF01541">
    <property type="entry name" value="GIY-YIG"/>
    <property type="match status" value="1"/>
</dbReference>
<dbReference type="InterPro" id="IPR035901">
    <property type="entry name" value="GIY-YIG_endonuc_sf"/>
</dbReference>
<dbReference type="InterPro" id="IPR000305">
    <property type="entry name" value="GIY-YIG_endonuc"/>
</dbReference>
<feature type="compositionally biased region" description="Low complexity" evidence="2">
    <location>
        <begin position="126"/>
        <end position="141"/>
    </location>
</feature>
<keyword evidence="4" id="KW-0378">Hydrolase</keyword>
<dbReference type="SUPFAM" id="SSF82771">
    <property type="entry name" value="GIY-YIG endonuclease"/>
    <property type="match status" value="1"/>
</dbReference>
<dbReference type="PANTHER" id="PTHR34477">
    <property type="entry name" value="UPF0213 PROTEIN YHBQ"/>
    <property type="match status" value="1"/>
</dbReference>
<keyword evidence="4" id="KW-0540">Nuclease</keyword>
<feature type="domain" description="GIY-YIG" evidence="3">
    <location>
        <begin position="2"/>
        <end position="76"/>
    </location>
</feature>
<feature type="region of interest" description="Disordered" evidence="2">
    <location>
        <begin position="89"/>
        <end position="226"/>
    </location>
</feature>
<dbReference type="Gene3D" id="3.40.1440.10">
    <property type="entry name" value="GIY-YIG endonuclease"/>
    <property type="match status" value="1"/>
</dbReference>
<keyword evidence="5" id="KW-1185">Reference proteome</keyword>
<dbReference type="PROSITE" id="PS50164">
    <property type="entry name" value="GIY_YIG"/>
    <property type="match status" value="1"/>
</dbReference>
<keyword evidence="4" id="KW-0255">Endonuclease</keyword>
<evidence type="ECO:0000256" key="1">
    <source>
        <dbReference type="ARBA" id="ARBA00007435"/>
    </source>
</evidence>
<accession>A0ABV2Q280</accession>
<proteinExistence type="inferred from homology"/>
<organism evidence="4 5">
    <name type="scientific">Ottowia thiooxydans</name>
    <dbReference type="NCBI Taxonomy" id="219182"/>
    <lineage>
        <taxon>Bacteria</taxon>
        <taxon>Pseudomonadati</taxon>
        <taxon>Pseudomonadota</taxon>
        <taxon>Betaproteobacteria</taxon>
        <taxon>Burkholderiales</taxon>
        <taxon>Comamonadaceae</taxon>
        <taxon>Ottowia</taxon>
    </lineage>
</organism>
<reference evidence="4 5" key="1">
    <citation type="submission" date="2024-06" db="EMBL/GenBank/DDBJ databases">
        <title>Sorghum-associated microbial communities from plants grown in Nebraska, USA.</title>
        <authorList>
            <person name="Schachtman D."/>
        </authorList>
    </citation>
    <scope>NUCLEOTIDE SEQUENCE [LARGE SCALE GENOMIC DNA]</scope>
    <source>
        <strain evidence="4 5">2709</strain>
    </source>
</reference>
<gene>
    <name evidence="4" type="ORF">ABIE13_000235</name>
</gene>
<dbReference type="PANTHER" id="PTHR34477:SF1">
    <property type="entry name" value="UPF0213 PROTEIN YHBQ"/>
    <property type="match status" value="1"/>
</dbReference>
<dbReference type="CDD" id="cd10456">
    <property type="entry name" value="GIY-YIG_UPF0213"/>
    <property type="match status" value="1"/>
</dbReference>
<evidence type="ECO:0000313" key="4">
    <source>
        <dbReference type="EMBL" id="MET4575138.1"/>
    </source>
</evidence>
<dbReference type="RefSeq" id="WP_354440409.1">
    <property type="nucleotide sequence ID" value="NZ_JBEPSH010000001.1"/>
</dbReference>
<dbReference type="GO" id="GO:0004519">
    <property type="term" value="F:endonuclease activity"/>
    <property type="evidence" value="ECO:0007669"/>
    <property type="project" value="UniProtKB-KW"/>
</dbReference>
<evidence type="ECO:0000256" key="2">
    <source>
        <dbReference type="SAM" id="MobiDB-lite"/>
    </source>
</evidence>
<evidence type="ECO:0000259" key="3">
    <source>
        <dbReference type="PROSITE" id="PS50164"/>
    </source>
</evidence>
<sequence length="226" mass="25196">MRYFYVYILRCGDGSYYIGHTDDVVERMRQHESSPVGYTSSRKPIELVWQGEFETREGALAFEQRIKGWSRAKKEALIEGDWKRVRQLARSRNEVTSAPRLRQAQPEREGGNSGPNVGGRFRAALSTESSGSRSQSRVATSPPVRSELVEGRAKPKLVHPTSPSHPVRPEPVEGSAELKLAHPLPHSLPVRPELVKGRAKPKSPNASIRASAEHQADVFQPEVICD</sequence>
<dbReference type="InterPro" id="IPR050190">
    <property type="entry name" value="UPF0213_domain"/>
</dbReference>
<protein>
    <submittedName>
        <fullName evidence="4">GIY-YIG superfamily endonuclease</fullName>
    </submittedName>
</protein>
<dbReference type="EMBL" id="JBEPSH010000001">
    <property type="protein sequence ID" value="MET4575138.1"/>
    <property type="molecule type" value="Genomic_DNA"/>
</dbReference>
<comment type="similarity">
    <text evidence="1">Belongs to the UPF0213 family.</text>
</comment>